<sequence>MSMIASLKSISESQLSEMIEAPSKLVSYLYDDESGKVCVMDKAWHGIHFLLNGSAWSSVSIEGSIFLGGVPVSDEDVGYGPARYFTAEQTKEISAGLQKISENDLLVKYLSLVEEPEIYPGFEDNEVDRNYITQNFAHLKTFVEGLAKSGDCLLSFMH</sequence>
<dbReference type="InterPro" id="IPR015068">
    <property type="entry name" value="DUF1877"/>
</dbReference>
<dbReference type="OrthoDB" id="5354816at2"/>
<comment type="caution">
    <text evidence="1">The sequence shown here is derived from an EMBL/GenBank/DDBJ whole genome shotgun (WGS) entry which is preliminary data.</text>
</comment>
<dbReference type="Proteomes" id="UP000093366">
    <property type="component" value="Unassembled WGS sequence"/>
</dbReference>
<dbReference type="RefSeq" id="WP_065789074.1">
    <property type="nucleotide sequence ID" value="NZ_MAUJ01000001.1"/>
</dbReference>
<accession>A0A1C0TUT7</accession>
<organism evidence="1 2">
    <name type="scientific">Pseudoalteromonas luteoviolacea</name>
    <dbReference type="NCBI Taxonomy" id="43657"/>
    <lineage>
        <taxon>Bacteria</taxon>
        <taxon>Pseudomonadati</taxon>
        <taxon>Pseudomonadota</taxon>
        <taxon>Gammaproteobacteria</taxon>
        <taxon>Alteromonadales</taxon>
        <taxon>Pseudoalteromonadaceae</taxon>
        <taxon>Pseudoalteromonas</taxon>
    </lineage>
</organism>
<gene>
    <name evidence="1" type="ORF">A7985_03810</name>
</gene>
<proteinExistence type="predicted"/>
<protein>
    <recommendedName>
        <fullName evidence="3">DUF1877 family protein</fullName>
    </recommendedName>
</protein>
<dbReference type="InterPro" id="IPR035944">
    <property type="entry name" value="YfbM-like_sf"/>
</dbReference>
<dbReference type="SUPFAM" id="SSF111069">
    <property type="entry name" value="Hypothetical protein yfbM"/>
    <property type="match status" value="1"/>
</dbReference>
<evidence type="ECO:0000313" key="2">
    <source>
        <dbReference type="Proteomes" id="UP000093366"/>
    </source>
</evidence>
<evidence type="ECO:0000313" key="1">
    <source>
        <dbReference type="EMBL" id="OCQ23088.1"/>
    </source>
</evidence>
<reference evidence="2" key="1">
    <citation type="submission" date="2016-07" db="EMBL/GenBank/DDBJ databases">
        <authorList>
            <person name="Florea S."/>
            <person name="Webb J.S."/>
            <person name="Jaromczyk J."/>
            <person name="Schardl C.L."/>
        </authorList>
    </citation>
    <scope>NUCLEOTIDE SEQUENCE [LARGE SCALE GENOMIC DNA]</scope>
    <source>
        <strain evidence="2">IPB1</strain>
    </source>
</reference>
<dbReference type="Gene3D" id="3.40.1760.10">
    <property type="entry name" value="YfbM-like super family"/>
    <property type="match status" value="1"/>
</dbReference>
<dbReference type="EMBL" id="MAUJ01000001">
    <property type="protein sequence ID" value="OCQ23088.1"/>
    <property type="molecule type" value="Genomic_DNA"/>
</dbReference>
<evidence type="ECO:0008006" key="3">
    <source>
        <dbReference type="Google" id="ProtNLM"/>
    </source>
</evidence>
<dbReference type="AlphaFoldDB" id="A0A1C0TUT7"/>
<name>A0A1C0TUT7_9GAMM</name>
<dbReference type="Pfam" id="PF08974">
    <property type="entry name" value="DUF1877"/>
    <property type="match status" value="1"/>
</dbReference>